<dbReference type="WBParaSite" id="TCONS_00013337.p1">
    <property type="protein sequence ID" value="TCONS_00013337.p1"/>
    <property type="gene ID" value="XLOC_009200"/>
</dbReference>
<protein>
    <submittedName>
        <fullName evidence="2">Uncharacterized protein</fullName>
    </submittedName>
</protein>
<evidence type="ECO:0000313" key="2">
    <source>
        <dbReference type="WBParaSite" id="TCONS_00013337.p1"/>
    </source>
</evidence>
<sequence>MLYIQVGILKEESKKRKEIHFENAIEKVYHHKRCIRSLIQDCINNKKSNEDDLNNKKIKVLQNFANTLYNLSFKGSQRVNKHGIAQAFVFEFEKKLKIKSNIISFKRIQSSKQSFDYREKEMNKYENDLKKISISIKNYENLVGYFQIKSVPQFFEKLEEIIKLDDIENIVKSFGEEQLLPGEPKKDSFTIIVQNLKVYKGCPKIKCHV</sequence>
<name>A0AAF5DL81_STRER</name>
<accession>A0AAF5DL81</accession>
<proteinExistence type="predicted"/>
<keyword evidence="1" id="KW-1185">Reference proteome</keyword>
<evidence type="ECO:0000313" key="1">
    <source>
        <dbReference type="Proteomes" id="UP000035681"/>
    </source>
</evidence>
<dbReference type="Proteomes" id="UP000035681">
    <property type="component" value="Unplaced"/>
</dbReference>
<organism evidence="1 2">
    <name type="scientific">Strongyloides stercoralis</name>
    <name type="common">Threadworm</name>
    <dbReference type="NCBI Taxonomy" id="6248"/>
    <lineage>
        <taxon>Eukaryota</taxon>
        <taxon>Metazoa</taxon>
        <taxon>Ecdysozoa</taxon>
        <taxon>Nematoda</taxon>
        <taxon>Chromadorea</taxon>
        <taxon>Rhabditida</taxon>
        <taxon>Tylenchina</taxon>
        <taxon>Panagrolaimomorpha</taxon>
        <taxon>Strongyloidoidea</taxon>
        <taxon>Strongyloididae</taxon>
        <taxon>Strongyloides</taxon>
    </lineage>
</organism>
<reference evidence="2" key="1">
    <citation type="submission" date="2024-02" db="UniProtKB">
        <authorList>
            <consortium name="WormBaseParasite"/>
        </authorList>
    </citation>
    <scope>IDENTIFICATION</scope>
</reference>
<dbReference type="AlphaFoldDB" id="A0AAF5DL81"/>